<dbReference type="InterPro" id="IPR029078">
    <property type="entry name" value="Imm44"/>
</dbReference>
<dbReference type="EMBL" id="JGDB01000078">
    <property type="protein sequence ID" value="EXY91169.1"/>
    <property type="molecule type" value="Genomic_DNA"/>
</dbReference>
<dbReference type="GeneID" id="78179183"/>
<dbReference type="PATRIC" id="fig|1339316.3.peg.2042"/>
<accession>A0A015U387</accession>
<name>A0A015U387_BACFG</name>
<evidence type="ECO:0000313" key="1">
    <source>
        <dbReference type="EMBL" id="EXY91169.1"/>
    </source>
</evidence>
<protein>
    <recommendedName>
        <fullName evidence="3">Immunity protein 44</fullName>
    </recommendedName>
</protein>
<dbReference type="Pfam" id="PF15571">
    <property type="entry name" value="Imm44"/>
    <property type="match status" value="1"/>
</dbReference>
<gene>
    <name evidence="1" type="ORF">M125_2123</name>
</gene>
<sequence length="122" mass="14286">MKVFIGGELEHSISDKFRKARNSVIEYMDCLCDISYINELSFYVFCLKGFTTNPLSRYSKKRNRIELEILLPFDKFETANDSQCVEILKQSILDAIENYKNKNIPQQYIDVIVEKMKASINE</sequence>
<dbReference type="RefSeq" id="WP_004295261.1">
    <property type="nucleotide sequence ID" value="NZ_JGDB01000078.1"/>
</dbReference>
<proteinExistence type="predicted"/>
<organism evidence="1 2">
    <name type="scientific">Bacteroides fragilis str. 3998T(B)3</name>
    <dbReference type="NCBI Taxonomy" id="1339316"/>
    <lineage>
        <taxon>Bacteria</taxon>
        <taxon>Pseudomonadati</taxon>
        <taxon>Bacteroidota</taxon>
        <taxon>Bacteroidia</taxon>
        <taxon>Bacteroidales</taxon>
        <taxon>Bacteroidaceae</taxon>
        <taxon>Bacteroides</taxon>
    </lineage>
</organism>
<dbReference type="Proteomes" id="UP000020773">
    <property type="component" value="Unassembled WGS sequence"/>
</dbReference>
<evidence type="ECO:0008006" key="3">
    <source>
        <dbReference type="Google" id="ProtNLM"/>
    </source>
</evidence>
<comment type="caution">
    <text evidence="1">The sequence shown here is derived from an EMBL/GenBank/DDBJ whole genome shotgun (WGS) entry which is preliminary data.</text>
</comment>
<evidence type="ECO:0000313" key="2">
    <source>
        <dbReference type="Proteomes" id="UP000020773"/>
    </source>
</evidence>
<reference evidence="1 2" key="1">
    <citation type="submission" date="2014-02" db="EMBL/GenBank/DDBJ databases">
        <authorList>
            <person name="Sears C."/>
            <person name="Carroll K."/>
            <person name="Sack B.R."/>
            <person name="Qadri F."/>
            <person name="Myers L.L."/>
            <person name="Chung G.-T."/>
            <person name="Escheverria P."/>
            <person name="Fraser C.M."/>
            <person name="Sadzewicz L."/>
            <person name="Shefchek K.A."/>
            <person name="Tallon L."/>
            <person name="Das S.P."/>
            <person name="Daugherty S."/>
            <person name="Mongodin E.F."/>
        </authorList>
    </citation>
    <scope>NUCLEOTIDE SEQUENCE [LARGE SCALE GENOMIC DNA]</scope>
    <source>
        <strain evidence="2">3998T(B)3</strain>
    </source>
</reference>
<dbReference type="AlphaFoldDB" id="A0A015U387"/>